<dbReference type="EMBL" id="CP035281">
    <property type="protein sequence ID" value="QAT43788.1"/>
    <property type="molecule type" value="Genomic_DNA"/>
</dbReference>
<keyword evidence="1" id="KW-0378">Hydrolase</keyword>
<dbReference type="Proteomes" id="UP000287601">
    <property type="component" value="Chromosome"/>
</dbReference>
<dbReference type="OrthoDB" id="9805423at2"/>
<proteinExistence type="predicted"/>
<sequence>MEANKVSKNGKSIVLDNGLELTYCEFGEENSEVVLSGALYFHTFTPVLEELAKRYHVYGVVMRTGGEGTELNADGSVNWGRQWGKEMFEFAKAMGIQKFHYVGKCHGTIPGWYMIKEHPEMLDTFCSFYMAPHLCPRNSQQWIEIPKKEGPMGMLKRTLRKQENIPLKIAEVQSLGASAAGGPEVGAPELESGKYGDTPELIWDSLEDCERDMKSIKTPVLFVFGTEDILFHDYYDSNLKAIQIIPRAKTVLLQGERHLMEMDCPDRMASEASFFIDESRKNY</sequence>
<organism evidence="1 2">
    <name type="scientific">Aminipila luticellarii</name>
    <dbReference type="NCBI Taxonomy" id="2507160"/>
    <lineage>
        <taxon>Bacteria</taxon>
        <taxon>Bacillati</taxon>
        <taxon>Bacillota</taxon>
        <taxon>Clostridia</taxon>
        <taxon>Peptostreptococcales</taxon>
        <taxon>Anaerovoracaceae</taxon>
        <taxon>Aminipila</taxon>
    </lineage>
</organism>
<dbReference type="AlphaFoldDB" id="A0A410PXX4"/>
<accession>A0A410PXX4</accession>
<dbReference type="InterPro" id="IPR029058">
    <property type="entry name" value="AB_hydrolase_fold"/>
</dbReference>
<dbReference type="RefSeq" id="WP_128746496.1">
    <property type="nucleotide sequence ID" value="NZ_CP035281.1"/>
</dbReference>
<evidence type="ECO:0000313" key="2">
    <source>
        <dbReference type="Proteomes" id="UP000287601"/>
    </source>
</evidence>
<reference evidence="1 2" key="1">
    <citation type="submission" date="2019-01" db="EMBL/GenBank/DDBJ databases">
        <title>Draft genomes of a novel of Aminipila strains.</title>
        <authorList>
            <person name="Ma S."/>
        </authorList>
    </citation>
    <scope>NUCLEOTIDE SEQUENCE [LARGE SCALE GENOMIC DNA]</scope>
    <source>
        <strain evidence="2">JN-39</strain>
    </source>
</reference>
<dbReference type="SUPFAM" id="SSF53474">
    <property type="entry name" value="alpha/beta-Hydrolases"/>
    <property type="match status" value="1"/>
</dbReference>
<evidence type="ECO:0000313" key="1">
    <source>
        <dbReference type="EMBL" id="QAT43788.1"/>
    </source>
</evidence>
<name>A0A410PXX4_9FIRM</name>
<gene>
    <name evidence="1" type="ORF">EQM06_11445</name>
</gene>
<dbReference type="GO" id="GO:0016787">
    <property type="term" value="F:hydrolase activity"/>
    <property type="evidence" value="ECO:0007669"/>
    <property type="project" value="UniProtKB-KW"/>
</dbReference>
<keyword evidence="2" id="KW-1185">Reference proteome</keyword>
<dbReference type="KEGG" id="amij:EQM06_11445"/>
<dbReference type="Gene3D" id="3.40.50.1820">
    <property type="entry name" value="alpha/beta hydrolase"/>
    <property type="match status" value="1"/>
</dbReference>
<protein>
    <submittedName>
        <fullName evidence="1">Alpha/beta hydrolase</fullName>
    </submittedName>
</protein>